<dbReference type="AlphaFoldDB" id="A0A1R3JG94"/>
<organism evidence="1 2">
    <name type="scientific">Corchorus capsularis</name>
    <name type="common">Jute</name>
    <dbReference type="NCBI Taxonomy" id="210143"/>
    <lineage>
        <taxon>Eukaryota</taxon>
        <taxon>Viridiplantae</taxon>
        <taxon>Streptophyta</taxon>
        <taxon>Embryophyta</taxon>
        <taxon>Tracheophyta</taxon>
        <taxon>Spermatophyta</taxon>
        <taxon>Magnoliopsida</taxon>
        <taxon>eudicotyledons</taxon>
        <taxon>Gunneridae</taxon>
        <taxon>Pentapetalae</taxon>
        <taxon>rosids</taxon>
        <taxon>malvids</taxon>
        <taxon>Malvales</taxon>
        <taxon>Malvaceae</taxon>
        <taxon>Grewioideae</taxon>
        <taxon>Apeibeae</taxon>
        <taxon>Corchorus</taxon>
    </lineage>
</organism>
<evidence type="ECO:0000313" key="2">
    <source>
        <dbReference type="Proteomes" id="UP000188268"/>
    </source>
</evidence>
<feature type="non-terminal residue" evidence="1">
    <location>
        <position position="35"/>
    </location>
</feature>
<name>A0A1R3JG94_COCAP</name>
<dbReference type="EMBL" id="AWWV01008030">
    <property type="protein sequence ID" value="OMO93849.1"/>
    <property type="molecule type" value="Genomic_DNA"/>
</dbReference>
<gene>
    <name evidence="1" type="ORF">CCACVL1_06327</name>
</gene>
<proteinExistence type="predicted"/>
<sequence>MAAACQRKWEYSCGSGIPKLFKDGKGSEGRSKICH</sequence>
<evidence type="ECO:0000313" key="1">
    <source>
        <dbReference type="EMBL" id="OMO93849.1"/>
    </source>
</evidence>
<accession>A0A1R3JG94</accession>
<protein>
    <submittedName>
        <fullName evidence="1">Uncharacterized protein</fullName>
    </submittedName>
</protein>
<dbReference type="Gramene" id="OMO93849">
    <property type="protein sequence ID" value="OMO93849"/>
    <property type="gene ID" value="CCACVL1_06327"/>
</dbReference>
<dbReference type="Proteomes" id="UP000188268">
    <property type="component" value="Unassembled WGS sequence"/>
</dbReference>
<comment type="caution">
    <text evidence="1">The sequence shown here is derived from an EMBL/GenBank/DDBJ whole genome shotgun (WGS) entry which is preliminary data.</text>
</comment>
<reference evidence="1 2" key="1">
    <citation type="submission" date="2013-09" db="EMBL/GenBank/DDBJ databases">
        <title>Corchorus capsularis genome sequencing.</title>
        <authorList>
            <person name="Alam M."/>
            <person name="Haque M.S."/>
            <person name="Islam M.S."/>
            <person name="Emdad E.M."/>
            <person name="Islam M.M."/>
            <person name="Ahmed B."/>
            <person name="Halim A."/>
            <person name="Hossen Q.M.M."/>
            <person name="Hossain M.Z."/>
            <person name="Ahmed R."/>
            <person name="Khan M.M."/>
            <person name="Islam R."/>
            <person name="Rashid M.M."/>
            <person name="Khan S.A."/>
            <person name="Rahman M.S."/>
            <person name="Alam M."/>
        </authorList>
    </citation>
    <scope>NUCLEOTIDE SEQUENCE [LARGE SCALE GENOMIC DNA]</scope>
    <source>
        <strain evidence="2">cv. CVL-1</strain>
        <tissue evidence="1">Whole seedling</tissue>
    </source>
</reference>
<keyword evidence="2" id="KW-1185">Reference proteome</keyword>